<comment type="caution">
    <text evidence="2">The sequence shown here is derived from an EMBL/GenBank/DDBJ whole genome shotgun (WGS) entry which is preliminary data.</text>
</comment>
<feature type="region of interest" description="Disordered" evidence="1">
    <location>
        <begin position="1"/>
        <end position="26"/>
    </location>
</feature>
<dbReference type="AlphaFoldDB" id="A0A699TZ64"/>
<dbReference type="EMBL" id="BKCJ011284685">
    <property type="protein sequence ID" value="GFD15190.1"/>
    <property type="molecule type" value="Genomic_DNA"/>
</dbReference>
<name>A0A699TZ64_TANCI</name>
<reference evidence="2" key="1">
    <citation type="journal article" date="2019" name="Sci. Rep.">
        <title>Draft genome of Tanacetum cinerariifolium, the natural source of mosquito coil.</title>
        <authorList>
            <person name="Yamashiro T."/>
            <person name="Shiraishi A."/>
            <person name="Satake H."/>
            <person name="Nakayama K."/>
        </authorList>
    </citation>
    <scope>NUCLEOTIDE SEQUENCE</scope>
</reference>
<feature type="non-terminal residue" evidence="2">
    <location>
        <position position="1"/>
    </location>
</feature>
<accession>A0A699TZ64</accession>
<protein>
    <submittedName>
        <fullName evidence="2">Uncharacterized protein</fullName>
    </submittedName>
</protein>
<sequence length="174" mass="18758">LNFRRSTFRPKPTLDAPSAKRAHQGVPQVPAASFQVPVVVPAIPSSAADVSIFAATTPEVPAADVSVSAATIPEVHAAESRSADTPTASAHVSIEHSVAASTHSFSCIHHKHIAKKQVTPIVDIADATFIKFDSDRNTKHFTSLHELLHMVERTDLQKLLGTVDNLYQREDPDT</sequence>
<gene>
    <name evidence="2" type="ORF">Tci_887159</name>
</gene>
<evidence type="ECO:0000256" key="1">
    <source>
        <dbReference type="SAM" id="MobiDB-lite"/>
    </source>
</evidence>
<proteinExistence type="predicted"/>
<evidence type="ECO:0000313" key="2">
    <source>
        <dbReference type="EMBL" id="GFD15190.1"/>
    </source>
</evidence>
<organism evidence="2">
    <name type="scientific">Tanacetum cinerariifolium</name>
    <name type="common">Dalmatian daisy</name>
    <name type="synonym">Chrysanthemum cinerariifolium</name>
    <dbReference type="NCBI Taxonomy" id="118510"/>
    <lineage>
        <taxon>Eukaryota</taxon>
        <taxon>Viridiplantae</taxon>
        <taxon>Streptophyta</taxon>
        <taxon>Embryophyta</taxon>
        <taxon>Tracheophyta</taxon>
        <taxon>Spermatophyta</taxon>
        <taxon>Magnoliopsida</taxon>
        <taxon>eudicotyledons</taxon>
        <taxon>Gunneridae</taxon>
        <taxon>Pentapetalae</taxon>
        <taxon>asterids</taxon>
        <taxon>campanulids</taxon>
        <taxon>Asterales</taxon>
        <taxon>Asteraceae</taxon>
        <taxon>Asteroideae</taxon>
        <taxon>Anthemideae</taxon>
        <taxon>Anthemidinae</taxon>
        <taxon>Tanacetum</taxon>
    </lineage>
</organism>
<feature type="non-terminal residue" evidence="2">
    <location>
        <position position="174"/>
    </location>
</feature>